<reference evidence="10 11" key="1">
    <citation type="submission" date="2018-06" db="EMBL/GenBank/DDBJ databases">
        <authorList>
            <person name="Strepis N."/>
        </authorList>
    </citation>
    <scope>NUCLEOTIDE SEQUENCE [LARGE SCALE GENOMIC DNA]</scope>
    <source>
        <strain evidence="10">LUCI</strain>
    </source>
</reference>
<evidence type="ECO:0000256" key="1">
    <source>
        <dbReference type="ARBA" id="ARBA00004429"/>
    </source>
</evidence>
<dbReference type="Gene3D" id="1.20.81.30">
    <property type="entry name" value="Type II secretion system (T2SS), domain F"/>
    <property type="match status" value="2"/>
</dbReference>
<dbReference type="GO" id="GO:0005886">
    <property type="term" value="C:plasma membrane"/>
    <property type="evidence" value="ECO:0007669"/>
    <property type="project" value="UniProtKB-SubCell"/>
</dbReference>
<evidence type="ECO:0000256" key="5">
    <source>
        <dbReference type="ARBA" id="ARBA00022692"/>
    </source>
</evidence>
<gene>
    <name evidence="10" type="ORF">LUCI_2116</name>
</gene>
<keyword evidence="6 8" id="KW-1133">Transmembrane helix</keyword>
<protein>
    <submittedName>
        <fullName evidence="10">Bacterial general secretion pathway protein f signature</fullName>
    </submittedName>
</protein>
<proteinExistence type="inferred from homology"/>
<evidence type="ECO:0000256" key="7">
    <source>
        <dbReference type="ARBA" id="ARBA00023136"/>
    </source>
</evidence>
<evidence type="ECO:0000256" key="6">
    <source>
        <dbReference type="ARBA" id="ARBA00022989"/>
    </source>
</evidence>
<dbReference type="PANTHER" id="PTHR30012:SF0">
    <property type="entry name" value="TYPE II SECRETION SYSTEM PROTEIN F-RELATED"/>
    <property type="match status" value="1"/>
</dbReference>
<dbReference type="PRINTS" id="PR00812">
    <property type="entry name" value="BCTERIALGSPF"/>
</dbReference>
<evidence type="ECO:0000259" key="9">
    <source>
        <dbReference type="Pfam" id="PF00482"/>
    </source>
</evidence>
<evidence type="ECO:0000256" key="4">
    <source>
        <dbReference type="ARBA" id="ARBA00022519"/>
    </source>
</evidence>
<keyword evidence="3" id="KW-1003">Cell membrane</keyword>
<evidence type="ECO:0000313" key="10">
    <source>
        <dbReference type="EMBL" id="VBB06879.1"/>
    </source>
</evidence>
<sequence length="407" mass="45441">MSKTFTYKAKDRLGQVFEGSILAESEAAVAIHIREKGYFITQIREQRRTASLLGRLEEWQGVKIKELAVFCRQFATMVDAGVPLITCLNILIEQAGSKRLKTVLQDVYKRVREGEALSRAMADYPRVFPEIMVNMIEAGEVGGVMDDMLTRLAAHFEKEYKLNEKVKSSLTYPAVVISMAVVVVIFILTFVLPTFMNMFKNMKVELPMPTRMLLAISGFLRQDWPLLIVLLLAGTIGLGFAYKQERVRFFIDSFLLRLPVYGVLLRKIAIARFSRTLSTLVRGGVSLITALEVVKRTTGNLNMITALTRAQKDVKEGLSLANTLAACQVFTPMVVQMTAIGEESGTLDTMLEKIADFYENEVDDMVGRLSSIMEPVIVGILGVVIGFIVISIMLPLFDVITNVNAFK</sequence>
<comment type="similarity">
    <text evidence="2">Belongs to the GSP F family.</text>
</comment>
<accession>A0A498R6Q1</accession>
<dbReference type="Pfam" id="PF00482">
    <property type="entry name" value="T2SSF"/>
    <property type="match status" value="2"/>
</dbReference>
<evidence type="ECO:0000313" key="11">
    <source>
        <dbReference type="Proteomes" id="UP000277811"/>
    </source>
</evidence>
<dbReference type="InterPro" id="IPR003004">
    <property type="entry name" value="GspF/PilC"/>
</dbReference>
<dbReference type="AlphaFoldDB" id="A0A498R6Q1"/>
<keyword evidence="11" id="KW-1185">Reference proteome</keyword>
<dbReference type="InterPro" id="IPR018076">
    <property type="entry name" value="T2SS_GspF_dom"/>
</dbReference>
<feature type="transmembrane region" description="Helical" evidence="8">
    <location>
        <begin position="224"/>
        <end position="242"/>
    </location>
</feature>
<evidence type="ECO:0000256" key="3">
    <source>
        <dbReference type="ARBA" id="ARBA00022475"/>
    </source>
</evidence>
<evidence type="ECO:0000256" key="2">
    <source>
        <dbReference type="ARBA" id="ARBA00005745"/>
    </source>
</evidence>
<comment type="subcellular location">
    <subcellularLocation>
        <location evidence="1">Cell inner membrane</location>
        <topology evidence="1">Multi-pass membrane protein</topology>
    </subcellularLocation>
</comment>
<feature type="transmembrane region" description="Helical" evidence="8">
    <location>
        <begin position="170"/>
        <end position="192"/>
    </location>
</feature>
<keyword evidence="4" id="KW-0997">Cell inner membrane</keyword>
<keyword evidence="5 8" id="KW-0812">Transmembrane</keyword>
<keyword evidence="7 8" id="KW-0472">Membrane</keyword>
<dbReference type="RefSeq" id="WP_122627824.1">
    <property type="nucleotide sequence ID" value="NZ_UPPP01000068.1"/>
</dbReference>
<feature type="domain" description="Type II secretion system protein GspF" evidence="9">
    <location>
        <begin position="273"/>
        <end position="395"/>
    </location>
</feature>
<dbReference type="InterPro" id="IPR042094">
    <property type="entry name" value="T2SS_GspF_sf"/>
</dbReference>
<dbReference type="EMBL" id="UPPP01000068">
    <property type="protein sequence ID" value="VBB06879.1"/>
    <property type="molecule type" value="Genomic_DNA"/>
</dbReference>
<dbReference type="Proteomes" id="UP000277811">
    <property type="component" value="Unassembled WGS sequence"/>
</dbReference>
<feature type="domain" description="Type II secretion system protein GspF" evidence="9">
    <location>
        <begin position="70"/>
        <end position="193"/>
    </location>
</feature>
<feature type="transmembrane region" description="Helical" evidence="8">
    <location>
        <begin position="376"/>
        <end position="397"/>
    </location>
</feature>
<dbReference type="OrthoDB" id="9805682at2"/>
<evidence type="ECO:0000256" key="8">
    <source>
        <dbReference type="SAM" id="Phobius"/>
    </source>
</evidence>
<name>A0A498R6Q1_9FIRM</name>
<dbReference type="PANTHER" id="PTHR30012">
    <property type="entry name" value="GENERAL SECRETION PATHWAY PROTEIN"/>
    <property type="match status" value="1"/>
</dbReference>
<dbReference type="FunFam" id="1.20.81.30:FF:000001">
    <property type="entry name" value="Type II secretion system protein F"/>
    <property type="match status" value="2"/>
</dbReference>
<organism evidence="10 11">
    <name type="scientific">Lucifera butyrica</name>
    <dbReference type="NCBI Taxonomy" id="1351585"/>
    <lineage>
        <taxon>Bacteria</taxon>
        <taxon>Bacillati</taxon>
        <taxon>Bacillota</taxon>
        <taxon>Negativicutes</taxon>
        <taxon>Veillonellales</taxon>
        <taxon>Veillonellaceae</taxon>
        <taxon>Lucifera</taxon>
    </lineage>
</organism>